<dbReference type="AlphaFoldDB" id="A0A1G4KKA7"/>
<dbReference type="InterPro" id="IPR039739">
    <property type="entry name" value="MAG2/RNF10"/>
</dbReference>
<keyword evidence="2" id="KW-0963">Cytoplasm</keyword>
<keyword evidence="3" id="KW-0479">Metal-binding</keyword>
<feature type="compositionally biased region" description="Basic residues" evidence="7">
    <location>
        <begin position="14"/>
        <end position="29"/>
    </location>
</feature>
<dbReference type="GO" id="GO:0008270">
    <property type="term" value="F:zinc ion binding"/>
    <property type="evidence" value="ECO:0007669"/>
    <property type="project" value="UniProtKB-KW"/>
</dbReference>
<evidence type="ECO:0000256" key="1">
    <source>
        <dbReference type="ARBA" id="ARBA00004496"/>
    </source>
</evidence>
<comment type="subcellular location">
    <subcellularLocation>
        <location evidence="1">Cytoplasm</location>
    </subcellularLocation>
</comment>
<evidence type="ECO:0000259" key="8">
    <source>
        <dbReference type="PROSITE" id="PS50089"/>
    </source>
</evidence>
<feature type="compositionally biased region" description="Polar residues" evidence="7">
    <location>
        <begin position="1"/>
        <end position="13"/>
    </location>
</feature>
<dbReference type="InterPro" id="IPR018957">
    <property type="entry name" value="Znf_C3HC4_RING-type"/>
</dbReference>
<dbReference type="OrthoDB" id="302966at2759"/>
<dbReference type="Proteomes" id="UP000189911">
    <property type="component" value="Chromosome G"/>
</dbReference>
<reference evidence="10" key="1">
    <citation type="submission" date="2016-03" db="EMBL/GenBank/DDBJ databases">
        <authorList>
            <person name="Devillers Hugo."/>
        </authorList>
    </citation>
    <scope>NUCLEOTIDE SEQUENCE [LARGE SCALE GENOMIC DNA]</scope>
</reference>
<feature type="compositionally biased region" description="Polar residues" evidence="7">
    <location>
        <begin position="590"/>
        <end position="599"/>
    </location>
</feature>
<dbReference type="EMBL" id="LT598453">
    <property type="protein sequence ID" value="SCV04828.1"/>
    <property type="molecule type" value="Genomic_DNA"/>
</dbReference>
<dbReference type="Gene3D" id="3.30.40.10">
    <property type="entry name" value="Zinc/RING finger domain, C3HC4 (zinc finger)"/>
    <property type="match status" value="1"/>
</dbReference>
<name>A0A1G4KKA7_9SACH</name>
<feature type="region of interest" description="Disordered" evidence="7">
    <location>
        <begin position="1"/>
        <end position="60"/>
    </location>
</feature>
<protein>
    <submittedName>
        <fullName evidence="9">LANO_0G12750g1_1</fullName>
    </submittedName>
</protein>
<feature type="compositionally biased region" description="Polar residues" evidence="7">
    <location>
        <begin position="610"/>
        <end position="620"/>
    </location>
</feature>
<feature type="domain" description="RING-type" evidence="8">
    <location>
        <begin position="167"/>
        <end position="223"/>
    </location>
</feature>
<dbReference type="PROSITE" id="PS00518">
    <property type="entry name" value="ZF_RING_1"/>
    <property type="match status" value="1"/>
</dbReference>
<gene>
    <name evidence="9" type="ORF">LANO_0G12750G</name>
</gene>
<evidence type="ECO:0000256" key="3">
    <source>
        <dbReference type="ARBA" id="ARBA00022723"/>
    </source>
</evidence>
<accession>A0A1G4KKA7</accession>
<evidence type="ECO:0000256" key="2">
    <source>
        <dbReference type="ARBA" id="ARBA00022490"/>
    </source>
</evidence>
<dbReference type="GO" id="GO:0005737">
    <property type="term" value="C:cytoplasm"/>
    <property type="evidence" value="ECO:0007669"/>
    <property type="project" value="UniProtKB-SubCell"/>
</dbReference>
<sequence>MSQENSEATATNSKVHHKPRQRDKTKRGKDHFQNRANSNSSKLSKQKNVPPPFSQQPGDDLEFNIQDELVSGNFKARGRKTQISINHLLDFQLPERAKEAAPVVASARRNNKKVEDYIHLQGESFINANFKFLVDDRFTYEEQSLDANISIPREKIVRIEVVKGQSCPICLTEDIVAPRMVSCGHLFCYTCMLSFFASDQEPANGDTGILPRKKRYKECPLCSSIIRKEKSVPVLFVEPNESLEVPQVGLWGSFQLMCKPHGSMLPLPVSLNLNPVSLDHFPSAELTELAPFSRIMKCNLQYAIELFRKELNDIKMQHELDRAIYNDDGKFSKLAIEEISQQISSSELAVSQSEATSYAFSHLSLEAGLEKFNDKNAFFFYQTAFEANTRYFLSPLDVKVLLTAFGQYSEFPPVLGAHIEDIHYGAVVTESLIQKYKYFGHLPIGSDVTFVDLDWRSVEILPPQVYQKFASELNSRRRKSTWKKQREDKEKRRHEKRLEQQQEEFYMRENGNSPDPIVAPSLMPSSLQHKVQRASEEGSELQPRMHNNPQSGRPSSSRLKKTIWGTSIPTSENPAQKNQEDTDFEKMLENLNQQQNTKASGKKKKRMVTLLTSNPSRGSL</sequence>
<evidence type="ECO:0000313" key="9">
    <source>
        <dbReference type="EMBL" id="SCV04828.1"/>
    </source>
</evidence>
<dbReference type="GO" id="GO:0045944">
    <property type="term" value="P:positive regulation of transcription by RNA polymerase II"/>
    <property type="evidence" value="ECO:0007669"/>
    <property type="project" value="TreeGrafter"/>
</dbReference>
<dbReference type="SUPFAM" id="SSF57850">
    <property type="entry name" value="RING/U-box"/>
    <property type="match status" value="1"/>
</dbReference>
<keyword evidence="5" id="KW-0862">Zinc</keyword>
<dbReference type="PROSITE" id="PS50089">
    <property type="entry name" value="ZF_RING_2"/>
    <property type="match status" value="1"/>
</dbReference>
<feature type="compositionally biased region" description="Polar residues" evidence="7">
    <location>
        <begin position="545"/>
        <end position="557"/>
    </location>
</feature>
<dbReference type="SMART" id="SM00184">
    <property type="entry name" value="RING"/>
    <property type="match status" value="1"/>
</dbReference>
<evidence type="ECO:0000256" key="7">
    <source>
        <dbReference type="SAM" id="MobiDB-lite"/>
    </source>
</evidence>
<dbReference type="PANTHER" id="PTHR12983:SF9">
    <property type="entry name" value="E3 UBIQUITIN-PROTEIN LIGASE RNF10"/>
    <property type="match status" value="1"/>
</dbReference>
<organism evidence="9 10">
    <name type="scientific">Lachancea nothofagi CBS 11611</name>
    <dbReference type="NCBI Taxonomy" id="1266666"/>
    <lineage>
        <taxon>Eukaryota</taxon>
        <taxon>Fungi</taxon>
        <taxon>Dikarya</taxon>
        <taxon>Ascomycota</taxon>
        <taxon>Saccharomycotina</taxon>
        <taxon>Saccharomycetes</taxon>
        <taxon>Saccharomycetales</taxon>
        <taxon>Saccharomycetaceae</taxon>
        <taxon>Lachancea</taxon>
    </lineage>
</organism>
<keyword evidence="4 6" id="KW-0863">Zinc-finger</keyword>
<evidence type="ECO:0000256" key="6">
    <source>
        <dbReference type="PROSITE-ProRule" id="PRU00175"/>
    </source>
</evidence>
<feature type="compositionally biased region" description="Low complexity" evidence="7">
    <location>
        <begin position="37"/>
        <end position="48"/>
    </location>
</feature>
<dbReference type="InterPro" id="IPR001841">
    <property type="entry name" value="Znf_RING"/>
</dbReference>
<dbReference type="InterPro" id="IPR017907">
    <property type="entry name" value="Znf_RING_CS"/>
</dbReference>
<evidence type="ECO:0000256" key="5">
    <source>
        <dbReference type="ARBA" id="ARBA00022833"/>
    </source>
</evidence>
<dbReference type="InterPro" id="IPR013083">
    <property type="entry name" value="Znf_RING/FYVE/PHD"/>
</dbReference>
<feature type="region of interest" description="Disordered" evidence="7">
    <location>
        <begin position="477"/>
        <end position="620"/>
    </location>
</feature>
<dbReference type="GO" id="GO:0000976">
    <property type="term" value="F:transcription cis-regulatory region binding"/>
    <property type="evidence" value="ECO:0007669"/>
    <property type="project" value="TreeGrafter"/>
</dbReference>
<dbReference type="Pfam" id="PF00097">
    <property type="entry name" value="zf-C3HC4"/>
    <property type="match status" value="1"/>
</dbReference>
<feature type="compositionally biased region" description="Basic and acidic residues" evidence="7">
    <location>
        <begin position="484"/>
        <end position="500"/>
    </location>
</feature>
<keyword evidence="10" id="KW-1185">Reference proteome</keyword>
<dbReference type="PANTHER" id="PTHR12983">
    <property type="entry name" value="RING FINGER 10 FAMILY MEMBER"/>
    <property type="match status" value="1"/>
</dbReference>
<evidence type="ECO:0000313" key="10">
    <source>
        <dbReference type="Proteomes" id="UP000189911"/>
    </source>
</evidence>
<evidence type="ECO:0000256" key="4">
    <source>
        <dbReference type="ARBA" id="ARBA00022771"/>
    </source>
</evidence>
<feature type="compositionally biased region" description="Polar residues" evidence="7">
    <location>
        <begin position="564"/>
        <end position="577"/>
    </location>
</feature>
<proteinExistence type="predicted"/>
<feature type="compositionally biased region" description="Basic and acidic residues" evidence="7">
    <location>
        <begin position="578"/>
        <end position="588"/>
    </location>
</feature>